<evidence type="ECO:0000256" key="1">
    <source>
        <dbReference type="ARBA" id="ARBA00001933"/>
    </source>
</evidence>
<dbReference type="PRINTS" id="PR01180">
    <property type="entry name" value="ARGDCRBXLASE"/>
</dbReference>
<evidence type="ECO:0000256" key="5">
    <source>
        <dbReference type="ARBA" id="ARBA00022723"/>
    </source>
</evidence>
<dbReference type="InterPro" id="IPR002985">
    <property type="entry name" value="Arg_decrbxlase"/>
</dbReference>
<dbReference type="EMBL" id="AP024488">
    <property type="protein sequence ID" value="BCS97373.1"/>
    <property type="molecule type" value="Genomic_DNA"/>
</dbReference>
<dbReference type="Pfam" id="PF17944">
    <property type="entry name" value="Arg_decarbox_C"/>
    <property type="match status" value="1"/>
</dbReference>
<evidence type="ECO:0000256" key="7">
    <source>
        <dbReference type="ARBA" id="ARBA00022842"/>
    </source>
</evidence>
<dbReference type="InterPro" id="IPR022644">
    <property type="entry name" value="De-COase2_N"/>
</dbReference>
<evidence type="ECO:0000256" key="11">
    <source>
        <dbReference type="ARBA" id="ARBA00023239"/>
    </source>
</evidence>
<comment type="caution">
    <text evidence="12">Lacks conserved residue(s) required for the propagation of feature annotation.</text>
</comment>
<feature type="domain" description="Arginine decarboxylase C-terminal helical" evidence="15">
    <location>
        <begin position="584"/>
        <end position="637"/>
    </location>
</feature>
<dbReference type="PRINTS" id="PR01179">
    <property type="entry name" value="ODADCRBXLASE"/>
</dbReference>
<evidence type="ECO:0000256" key="9">
    <source>
        <dbReference type="ARBA" id="ARBA00023066"/>
    </source>
</evidence>
<dbReference type="Pfam" id="PF02784">
    <property type="entry name" value="Orn_Arg_deC_N"/>
    <property type="match status" value="1"/>
</dbReference>
<keyword evidence="11 12" id="KW-0456">Lyase</keyword>
<keyword evidence="10 12" id="KW-0620">Polyamine biosynthesis</keyword>
<evidence type="ECO:0000256" key="8">
    <source>
        <dbReference type="ARBA" id="ARBA00022898"/>
    </source>
</evidence>
<dbReference type="SUPFAM" id="SSF51419">
    <property type="entry name" value="PLP-binding barrel"/>
    <property type="match status" value="1"/>
</dbReference>
<dbReference type="SUPFAM" id="SSF50621">
    <property type="entry name" value="Alanine racemase C-terminal domain-like"/>
    <property type="match status" value="1"/>
</dbReference>
<dbReference type="CDD" id="cd06830">
    <property type="entry name" value="PLPDE_III_ADC"/>
    <property type="match status" value="1"/>
</dbReference>
<gene>
    <name evidence="12 16" type="primary">speA</name>
    <name evidence="16" type="ORF">DSLASN_30050</name>
</gene>
<dbReference type="InterPro" id="IPR041128">
    <property type="entry name" value="Arg_decarbox_C"/>
</dbReference>
<dbReference type="NCBIfam" id="NF003763">
    <property type="entry name" value="PRK05354.1"/>
    <property type="match status" value="1"/>
</dbReference>
<evidence type="ECO:0000259" key="14">
    <source>
        <dbReference type="Pfam" id="PF17810"/>
    </source>
</evidence>
<dbReference type="Proteomes" id="UP001320148">
    <property type="component" value="Chromosome"/>
</dbReference>
<evidence type="ECO:0000256" key="6">
    <source>
        <dbReference type="ARBA" id="ARBA00022793"/>
    </source>
</evidence>
<evidence type="ECO:0000256" key="4">
    <source>
        <dbReference type="ARBA" id="ARBA00008357"/>
    </source>
</evidence>
<keyword evidence="9 12" id="KW-0745">Spermidine biosynthesis</keyword>
<evidence type="ECO:0000256" key="2">
    <source>
        <dbReference type="ARBA" id="ARBA00001946"/>
    </source>
</evidence>
<evidence type="ECO:0000313" key="16">
    <source>
        <dbReference type="EMBL" id="BCS97373.1"/>
    </source>
</evidence>
<dbReference type="InterPro" id="IPR009006">
    <property type="entry name" value="Ala_racemase/Decarboxylase_C"/>
</dbReference>
<dbReference type="RefSeq" id="WP_236888803.1">
    <property type="nucleotide sequence ID" value="NZ_AP024488.1"/>
</dbReference>
<comment type="pathway">
    <text evidence="12">Amine and polyamine biosynthesis; agmatine biosynthesis; agmatine from L-arginine: step 1/1.</text>
</comment>
<dbReference type="Pfam" id="PF17810">
    <property type="entry name" value="Arg_decarb_HB"/>
    <property type="match status" value="1"/>
</dbReference>
<dbReference type="PROSITE" id="PS00878">
    <property type="entry name" value="ODR_DC_2_1"/>
    <property type="match status" value="1"/>
</dbReference>
<feature type="modified residue" description="N6-(pyridoxal phosphate)lysine" evidence="12">
    <location>
        <position position="107"/>
    </location>
</feature>
<comment type="similarity">
    <text evidence="4 12">Belongs to the Orn/Lys/Arg decarboxylase class-II family. SpeA subfamily.</text>
</comment>
<dbReference type="InterPro" id="IPR029066">
    <property type="entry name" value="PLP-binding_barrel"/>
</dbReference>
<proteinExistence type="inferred from homology"/>
<evidence type="ECO:0000259" key="15">
    <source>
        <dbReference type="Pfam" id="PF17944"/>
    </source>
</evidence>
<protein>
    <recommendedName>
        <fullName evidence="12">Biosynthetic arginine decarboxylase</fullName>
        <shortName evidence="12">ADC</shortName>
        <ecNumber evidence="12">4.1.1.19</ecNumber>
    </recommendedName>
</protein>
<feature type="domain" description="Orn/DAP/Arg decarboxylase 2 N-terminal" evidence="13">
    <location>
        <begin position="86"/>
        <end position="349"/>
    </location>
</feature>
<dbReference type="NCBIfam" id="TIGR01273">
    <property type="entry name" value="speA"/>
    <property type="match status" value="1"/>
</dbReference>
<comment type="function">
    <text evidence="3 12">Catalyzes the biosynthesis of agmatine from arginine.</text>
</comment>
<accession>A0ABN6F4M6</accession>
<dbReference type="PIRSF" id="PIRSF001336">
    <property type="entry name" value="Arg_decrbxlase"/>
    <property type="match status" value="1"/>
</dbReference>
<feature type="domain" description="Arginine decarboxylase helical bundle" evidence="14">
    <location>
        <begin position="374"/>
        <end position="454"/>
    </location>
</feature>
<dbReference type="EC" id="4.1.1.19" evidence="12"/>
<evidence type="ECO:0000256" key="3">
    <source>
        <dbReference type="ARBA" id="ARBA00002257"/>
    </source>
</evidence>
<dbReference type="Gene3D" id="2.40.37.10">
    <property type="entry name" value="Lyase, Ornithine Decarboxylase, Chain A, domain 1"/>
    <property type="match status" value="1"/>
</dbReference>
<keyword evidence="5 12" id="KW-0479">Metal-binding</keyword>
<keyword evidence="6 12" id="KW-0210">Decarboxylase</keyword>
<name>A0ABN6F4M6_9BACT</name>
<reference evidence="16 17" key="1">
    <citation type="submission" date="2021-02" db="EMBL/GenBank/DDBJ databases">
        <title>Complete genome of Desulfoluna sp. strain ASN36.</title>
        <authorList>
            <person name="Takahashi A."/>
            <person name="Kojima H."/>
            <person name="Fukui M."/>
        </authorList>
    </citation>
    <scope>NUCLEOTIDE SEQUENCE [LARGE SCALE GENOMIC DNA]</scope>
    <source>
        <strain evidence="16 17">ASN36</strain>
    </source>
</reference>
<keyword evidence="8 12" id="KW-0663">Pyridoxal phosphate</keyword>
<dbReference type="PANTHER" id="PTHR43295:SF9">
    <property type="entry name" value="BIOSYNTHETIC ARGININE DECARBOXYLASE"/>
    <property type="match status" value="1"/>
</dbReference>
<comment type="cofactor">
    <cofactor evidence="2 12">
        <name>Mg(2+)</name>
        <dbReference type="ChEBI" id="CHEBI:18420"/>
    </cofactor>
</comment>
<dbReference type="HAMAP" id="MF_01417">
    <property type="entry name" value="SpeA"/>
    <property type="match status" value="1"/>
</dbReference>
<dbReference type="PANTHER" id="PTHR43295">
    <property type="entry name" value="ARGININE DECARBOXYLASE"/>
    <property type="match status" value="1"/>
</dbReference>
<evidence type="ECO:0000256" key="12">
    <source>
        <dbReference type="HAMAP-Rule" id="MF_01417"/>
    </source>
</evidence>
<dbReference type="InterPro" id="IPR000183">
    <property type="entry name" value="Orn/DAP/Arg_de-COase"/>
</dbReference>
<organism evidence="16 17">
    <name type="scientific">Desulfoluna limicola</name>
    <dbReference type="NCBI Taxonomy" id="2810562"/>
    <lineage>
        <taxon>Bacteria</taxon>
        <taxon>Pseudomonadati</taxon>
        <taxon>Thermodesulfobacteriota</taxon>
        <taxon>Desulfobacteria</taxon>
        <taxon>Desulfobacterales</taxon>
        <taxon>Desulfolunaceae</taxon>
        <taxon>Desulfoluna</taxon>
    </lineage>
</organism>
<evidence type="ECO:0000313" key="17">
    <source>
        <dbReference type="Proteomes" id="UP001320148"/>
    </source>
</evidence>
<dbReference type="InterPro" id="IPR040634">
    <property type="entry name" value="Arg_decarb_HB"/>
</dbReference>
<dbReference type="Gene3D" id="3.20.20.10">
    <property type="entry name" value="Alanine racemase"/>
    <property type="match status" value="1"/>
</dbReference>
<comment type="catalytic activity">
    <reaction evidence="12">
        <text>L-arginine + H(+) = agmatine + CO2</text>
        <dbReference type="Rhea" id="RHEA:17641"/>
        <dbReference type="ChEBI" id="CHEBI:15378"/>
        <dbReference type="ChEBI" id="CHEBI:16526"/>
        <dbReference type="ChEBI" id="CHEBI:32682"/>
        <dbReference type="ChEBI" id="CHEBI:58145"/>
        <dbReference type="EC" id="4.1.1.19"/>
    </reaction>
</comment>
<dbReference type="Gene3D" id="1.20.58.930">
    <property type="match status" value="1"/>
</dbReference>
<evidence type="ECO:0000256" key="10">
    <source>
        <dbReference type="ARBA" id="ARBA00023115"/>
    </source>
</evidence>
<dbReference type="InterPro" id="IPR022653">
    <property type="entry name" value="De-COase2_pyr-phos_BS"/>
</dbReference>
<dbReference type="Gene3D" id="1.10.287.3440">
    <property type="match status" value="1"/>
</dbReference>
<keyword evidence="17" id="KW-1185">Reference proteome</keyword>
<sequence>MFGKDKLERWTIEDSADLYGIRNWGSGYFDISDDGQVEVIPDPRTPDRKIRVLDVISGIRARGREMPVLLRIENILDSQIAHLHTSFQKAIQTFQYQGAFRGVYPIKVNQQKEVVEEVTGFGRQYHHGLEAGSKAELIAALSFLTDPEACLICNGYKDEEFVDLALWATKMGLNCFLVVEMPEELELIMRRAEALGTRPNLGVRIKLASRAGGHWTESGGDRSIFGLNTTQVVTLVDRLKEAEMLDCLKLLHYHLGSQIPNIRDIRNAVMEACRIYAGLAEEGAAMGYLDLGGGLAVDYDGSHTNFASSRNYSIDEYCADIIETVMGVMDDEELSHPIIVTESGRATVAYYSMLLFNVLDVGRMEPSPFVDDVSEETPEVILNLLEVLQGLTLKNLQECFNDAIFYRDEVRQRFKHGEINLRERSMGENIFWHIIHTIARKVKDLKRIPKELEGIEEALADIYYANFSVFQSLPDAWAIGHLFPTMPMHRLNEMPTRHGVIADITCDCDGKLDRFIDPHGVKNTLPLHELKANEEYYLGVFLVGAYQETLGDLHNLFGDTNVVSIRMQEDGTVDYVKEVSGDSVADVLGYVEYTPRSMVNRFRRTAESAIRNGQITVEERYRIMQAYENGLQGYTYFER</sequence>
<keyword evidence="7 12" id="KW-0460">Magnesium</keyword>
<comment type="cofactor">
    <cofactor evidence="1 12">
        <name>pyridoxal 5'-phosphate</name>
        <dbReference type="ChEBI" id="CHEBI:597326"/>
    </cofactor>
</comment>
<evidence type="ECO:0000259" key="13">
    <source>
        <dbReference type="Pfam" id="PF02784"/>
    </source>
</evidence>